<gene>
    <name evidence="2" type="ORF">LCGC14_2200050</name>
</gene>
<dbReference type="Gene3D" id="3.20.20.210">
    <property type="match status" value="1"/>
</dbReference>
<dbReference type="PANTHER" id="PTHR47099">
    <property type="entry name" value="METHYLCOBAMIDE:COM METHYLTRANSFERASE MTBA"/>
    <property type="match status" value="1"/>
</dbReference>
<dbReference type="GO" id="GO:0006779">
    <property type="term" value="P:porphyrin-containing compound biosynthetic process"/>
    <property type="evidence" value="ECO:0007669"/>
    <property type="project" value="InterPro"/>
</dbReference>
<feature type="non-terminal residue" evidence="2">
    <location>
        <position position="372"/>
    </location>
</feature>
<accession>A0A0F9DH74</accession>
<feature type="domain" description="Uroporphyrinogen decarboxylase (URO-D)" evidence="1">
    <location>
        <begin position="179"/>
        <end position="372"/>
    </location>
</feature>
<comment type="caution">
    <text evidence="2">The sequence shown here is derived from an EMBL/GenBank/DDBJ whole genome shotgun (WGS) entry which is preliminary data.</text>
</comment>
<evidence type="ECO:0000259" key="1">
    <source>
        <dbReference type="Pfam" id="PF01208"/>
    </source>
</evidence>
<dbReference type="PANTHER" id="PTHR47099:SF1">
    <property type="entry name" value="METHYLCOBAMIDE:COM METHYLTRANSFERASE MTBA"/>
    <property type="match status" value="1"/>
</dbReference>
<evidence type="ECO:0000313" key="2">
    <source>
        <dbReference type="EMBL" id="KKL60964.1"/>
    </source>
</evidence>
<dbReference type="InterPro" id="IPR052024">
    <property type="entry name" value="Methanogen_methyltrans"/>
</dbReference>
<dbReference type="SUPFAM" id="SSF51726">
    <property type="entry name" value="UROD/MetE-like"/>
    <property type="match status" value="1"/>
</dbReference>
<dbReference type="InterPro" id="IPR038071">
    <property type="entry name" value="UROD/MetE-like_sf"/>
</dbReference>
<sequence>MVNKKELMLNAIKHESVPVIPMMYRADQVVSERLLKYFNLGDLSNDWESLIRELGADNYSDGETLGAFTSYVPKYIGPAINTVYEINHFFIWGIKPVEIKVAGATDVVFHRSPPLYGLDNVNDVLRYDYPKLDWFDFDTYKVAIDAVNQTFEEQEEIKAKDIKRSDKHFLCTYTMNSIFMTSLFMRGIDNMLMDLISNKRYSEILISSIGSFCLEFCKKNLGRIGSEIDLYGIWDDFATQDDLLISPQVWRKFYKPWHRKIIEEAKRHDLLVCFHICGNCTEVIPDLIEMGVDILDPVQVSANKMEIGELKRQYGRHICFHGGLDAQRLIPRGRPDEIRKEVIRVKKIFGDQGGIILGPSHYLTPDVPIENV</sequence>
<proteinExistence type="predicted"/>
<dbReference type="EMBL" id="LAZR01028969">
    <property type="protein sequence ID" value="KKL60964.1"/>
    <property type="molecule type" value="Genomic_DNA"/>
</dbReference>
<organism evidence="2">
    <name type="scientific">marine sediment metagenome</name>
    <dbReference type="NCBI Taxonomy" id="412755"/>
    <lineage>
        <taxon>unclassified sequences</taxon>
        <taxon>metagenomes</taxon>
        <taxon>ecological metagenomes</taxon>
    </lineage>
</organism>
<dbReference type="Pfam" id="PF01208">
    <property type="entry name" value="URO-D"/>
    <property type="match status" value="1"/>
</dbReference>
<dbReference type="InterPro" id="IPR000257">
    <property type="entry name" value="Uroporphyrinogen_deCOase"/>
</dbReference>
<reference evidence="2" key="1">
    <citation type="journal article" date="2015" name="Nature">
        <title>Complex archaea that bridge the gap between prokaryotes and eukaryotes.</title>
        <authorList>
            <person name="Spang A."/>
            <person name="Saw J.H."/>
            <person name="Jorgensen S.L."/>
            <person name="Zaremba-Niedzwiedzka K."/>
            <person name="Martijn J."/>
            <person name="Lind A.E."/>
            <person name="van Eijk R."/>
            <person name="Schleper C."/>
            <person name="Guy L."/>
            <person name="Ettema T.J."/>
        </authorList>
    </citation>
    <scope>NUCLEOTIDE SEQUENCE</scope>
</reference>
<dbReference type="AlphaFoldDB" id="A0A0F9DH74"/>
<dbReference type="GO" id="GO:0004853">
    <property type="term" value="F:uroporphyrinogen decarboxylase activity"/>
    <property type="evidence" value="ECO:0007669"/>
    <property type="project" value="InterPro"/>
</dbReference>
<protein>
    <recommendedName>
        <fullName evidence="1">Uroporphyrinogen decarboxylase (URO-D) domain-containing protein</fullName>
    </recommendedName>
</protein>
<name>A0A0F9DH74_9ZZZZ</name>